<protein>
    <submittedName>
        <fullName evidence="1">Uncharacterized protein</fullName>
    </submittedName>
</protein>
<accession>A0A8R1UEE0</accession>
<proteinExistence type="predicted"/>
<reference evidence="1" key="2">
    <citation type="submission" date="2022-06" db="UniProtKB">
        <authorList>
            <consortium name="EnsemblMetazoa"/>
        </authorList>
    </citation>
    <scope>IDENTIFICATION</scope>
    <source>
        <strain evidence="1">PS312</strain>
    </source>
</reference>
<dbReference type="PANTHER" id="PTHR36522">
    <property type="entry name" value="AT HOOK-CONTAINING PROTEIN ATTF-4"/>
    <property type="match status" value="1"/>
</dbReference>
<dbReference type="AlphaFoldDB" id="A0A2A6CM67"/>
<accession>A0A2A6CM67</accession>
<dbReference type="InterPro" id="IPR038839">
    <property type="entry name" value="Attf-4-like"/>
</dbReference>
<dbReference type="OrthoDB" id="413122at2759"/>
<sequence length="417" mass="44428">MEDDPVDPALVAQVEDLKKQFTFLSHQMSAIAAKLAAPPCPCATCAAIGPQFLQGLSVQPHLQHARAACLAAAARTAAAPAAKQSAPSENGSSSGDEIKEIPPPTGSPAVNGHHHLPNGTPLTPVLLQTTANLYAGWGAENNPHGGRKSKHCTPEQKIAVAEYAAVHGAANAARKFDIPPSVAAYYHRKLAKAKQIDATAAVLGASVLQKTEDGSPVVDLSMLAPSPDVRQRGRPKMIGDKLDADLMEFMIKVGRLEFVYLIIEINEYVSKYAKADNPQLQNLRPEVALEMARAYIANHSPTKLKENGGHIDLKLSWAQKLVSRIAERESEIALGLPHGSLSNGGLKQLVNININDLLALASAMPATEEEEPMNESNTDIAMPEITSGKELSLDDFLGVGGKLVEDDDDLMPVAQIE</sequence>
<gene>
    <name evidence="1" type="primary">WBGene00112856</name>
</gene>
<keyword evidence="2" id="KW-1185">Reference proteome</keyword>
<evidence type="ECO:0000313" key="2">
    <source>
        <dbReference type="Proteomes" id="UP000005239"/>
    </source>
</evidence>
<evidence type="ECO:0000313" key="1">
    <source>
        <dbReference type="EnsemblMetazoa" id="PPA23302.1"/>
    </source>
</evidence>
<name>A0A2A6CM67_PRIPA</name>
<dbReference type="PANTHER" id="PTHR36522:SF1">
    <property type="entry name" value="AT HOOK-CONTAINING PROTEIN ATTF-4"/>
    <property type="match status" value="1"/>
</dbReference>
<organism evidence="1 2">
    <name type="scientific">Pristionchus pacificus</name>
    <name type="common">Parasitic nematode worm</name>
    <dbReference type="NCBI Taxonomy" id="54126"/>
    <lineage>
        <taxon>Eukaryota</taxon>
        <taxon>Metazoa</taxon>
        <taxon>Ecdysozoa</taxon>
        <taxon>Nematoda</taxon>
        <taxon>Chromadorea</taxon>
        <taxon>Rhabditida</taxon>
        <taxon>Rhabditina</taxon>
        <taxon>Diplogasteromorpha</taxon>
        <taxon>Diplogasteroidea</taxon>
        <taxon>Neodiplogasteridae</taxon>
        <taxon>Pristionchus</taxon>
    </lineage>
</organism>
<dbReference type="EnsemblMetazoa" id="PPA23302.1">
    <property type="protein sequence ID" value="PPA23302.1"/>
    <property type="gene ID" value="WBGene00112856"/>
</dbReference>
<dbReference type="Proteomes" id="UP000005239">
    <property type="component" value="Unassembled WGS sequence"/>
</dbReference>
<reference evidence="2" key="1">
    <citation type="journal article" date="2008" name="Nat. Genet.">
        <title>The Pristionchus pacificus genome provides a unique perspective on nematode lifestyle and parasitism.</title>
        <authorList>
            <person name="Dieterich C."/>
            <person name="Clifton S.W."/>
            <person name="Schuster L.N."/>
            <person name="Chinwalla A."/>
            <person name="Delehaunty K."/>
            <person name="Dinkelacker I."/>
            <person name="Fulton L."/>
            <person name="Fulton R."/>
            <person name="Godfrey J."/>
            <person name="Minx P."/>
            <person name="Mitreva M."/>
            <person name="Roeseler W."/>
            <person name="Tian H."/>
            <person name="Witte H."/>
            <person name="Yang S.P."/>
            <person name="Wilson R.K."/>
            <person name="Sommer R.J."/>
        </authorList>
    </citation>
    <scope>NUCLEOTIDE SEQUENCE [LARGE SCALE GENOMIC DNA]</scope>
    <source>
        <strain evidence="2">PS312</strain>
    </source>
</reference>